<dbReference type="Proteomes" id="UP000324222">
    <property type="component" value="Unassembled WGS sequence"/>
</dbReference>
<keyword evidence="2" id="KW-1185">Reference proteome</keyword>
<comment type="caution">
    <text evidence="1">The sequence shown here is derived from an EMBL/GenBank/DDBJ whole genome shotgun (WGS) entry which is preliminary data.</text>
</comment>
<reference evidence="1 2" key="1">
    <citation type="submission" date="2019-05" db="EMBL/GenBank/DDBJ databases">
        <title>Another draft genome of Portunus trituberculatus and its Hox gene families provides insights of decapod evolution.</title>
        <authorList>
            <person name="Jeong J.-H."/>
            <person name="Song I."/>
            <person name="Kim S."/>
            <person name="Choi T."/>
            <person name="Kim D."/>
            <person name="Ryu S."/>
            <person name="Kim W."/>
        </authorList>
    </citation>
    <scope>NUCLEOTIDE SEQUENCE [LARGE SCALE GENOMIC DNA]</scope>
    <source>
        <tissue evidence="1">Muscle</tissue>
    </source>
</reference>
<evidence type="ECO:0000313" key="1">
    <source>
        <dbReference type="EMBL" id="MPC31304.1"/>
    </source>
</evidence>
<evidence type="ECO:0000313" key="2">
    <source>
        <dbReference type="Proteomes" id="UP000324222"/>
    </source>
</evidence>
<name>A0A5B7EF73_PORTR</name>
<gene>
    <name evidence="1" type="ORF">E2C01_024590</name>
</gene>
<proteinExistence type="predicted"/>
<organism evidence="1 2">
    <name type="scientific">Portunus trituberculatus</name>
    <name type="common">Swimming crab</name>
    <name type="synonym">Neptunus trituberculatus</name>
    <dbReference type="NCBI Taxonomy" id="210409"/>
    <lineage>
        <taxon>Eukaryota</taxon>
        <taxon>Metazoa</taxon>
        <taxon>Ecdysozoa</taxon>
        <taxon>Arthropoda</taxon>
        <taxon>Crustacea</taxon>
        <taxon>Multicrustacea</taxon>
        <taxon>Malacostraca</taxon>
        <taxon>Eumalacostraca</taxon>
        <taxon>Eucarida</taxon>
        <taxon>Decapoda</taxon>
        <taxon>Pleocyemata</taxon>
        <taxon>Brachyura</taxon>
        <taxon>Eubrachyura</taxon>
        <taxon>Portunoidea</taxon>
        <taxon>Portunidae</taxon>
        <taxon>Portuninae</taxon>
        <taxon>Portunus</taxon>
    </lineage>
</organism>
<sequence>MVYEPPFSEHRIAALRAITRTSRSVVANLPNSWPAIPGLSEASHSHRPLPRSKSACHRGAVLGTRATPVMTPDPKDILALHNPTLYEIKSSF</sequence>
<accession>A0A5B7EF73</accession>
<dbReference type="AlphaFoldDB" id="A0A5B7EF73"/>
<protein>
    <submittedName>
        <fullName evidence="1">Uncharacterized protein</fullName>
    </submittedName>
</protein>
<dbReference type="EMBL" id="VSRR010002407">
    <property type="protein sequence ID" value="MPC31304.1"/>
    <property type="molecule type" value="Genomic_DNA"/>
</dbReference>